<feature type="signal peptide" evidence="1">
    <location>
        <begin position="1"/>
        <end position="31"/>
    </location>
</feature>
<evidence type="ECO:0000259" key="2">
    <source>
        <dbReference type="PROSITE" id="PS50144"/>
    </source>
</evidence>
<dbReference type="PROSITE" id="PS50144">
    <property type="entry name" value="MATH"/>
    <property type="match status" value="1"/>
</dbReference>
<name>A0A811MV46_9POAL</name>
<accession>A0A811MV46</accession>
<protein>
    <recommendedName>
        <fullName evidence="2">MATH domain-containing protein</fullName>
    </recommendedName>
</protein>
<reference evidence="3" key="1">
    <citation type="submission" date="2020-10" db="EMBL/GenBank/DDBJ databases">
        <authorList>
            <person name="Han B."/>
            <person name="Lu T."/>
            <person name="Zhao Q."/>
            <person name="Huang X."/>
            <person name="Zhao Y."/>
        </authorList>
    </citation>
    <scope>NUCLEOTIDE SEQUENCE</scope>
</reference>
<dbReference type="Proteomes" id="UP000604825">
    <property type="component" value="Unassembled WGS sequence"/>
</dbReference>
<comment type="caution">
    <text evidence="3">The sequence shown here is derived from an EMBL/GenBank/DDBJ whole genome shotgun (WGS) entry which is preliminary data.</text>
</comment>
<dbReference type="InterPro" id="IPR008974">
    <property type="entry name" value="TRAF-like"/>
</dbReference>
<evidence type="ECO:0000313" key="3">
    <source>
        <dbReference type="EMBL" id="CAD6212905.1"/>
    </source>
</evidence>
<dbReference type="Gene3D" id="2.60.210.10">
    <property type="entry name" value="Apoptosis, Tumor Necrosis Factor Receptor Associated Protein 2, Chain A"/>
    <property type="match status" value="1"/>
</dbReference>
<sequence length="128" mass="14121">MGACASSSRGNTSISLSFLLLLAISPVITLGRSNHGKNQKSAKVAAIPSTPAVQAGRAAASSEMEEKSSFTWRIDGFSSLLDKQKGWTNSGYFEMKELKWYLQLNLKDRKSRDERDYVSLVLVLSKNF</sequence>
<gene>
    <name evidence="3" type="ORF">NCGR_LOCUS8625</name>
</gene>
<keyword evidence="1" id="KW-0732">Signal</keyword>
<organism evidence="3 4">
    <name type="scientific">Miscanthus lutarioriparius</name>
    <dbReference type="NCBI Taxonomy" id="422564"/>
    <lineage>
        <taxon>Eukaryota</taxon>
        <taxon>Viridiplantae</taxon>
        <taxon>Streptophyta</taxon>
        <taxon>Embryophyta</taxon>
        <taxon>Tracheophyta</taxon>
        <taxon>Spermatophyta</taxon>
        <taxon>Magnoliopsida</taxon>
        <taxon>Liliopsida</taxon>
        <taxon>Poales</taxon>
        <taxon>Poaceae</taxon>
        <taxon>PACMAD clade</taxon>
        <taxon>Panicoideae</taxon>
        <taxon>Andropogonodae</taxon>
        <taxon>Andropogoneae</taxon>
        <taxon>Saccharinae</taxon>
        <taxon>Miscanthus</taxon>
    </lineage>
</organism>
<dbReference type="OrthoDB" id="1883087at2759"/>
<dbReference type="InterPro" id="IPR002083">
    <property type="entry name" value="MATH/TRAF_dom"/>
</dbReference>
<dbReference type="EMBL" id="CAJGYO010000002">
    <property type="protein sequence ID" value="CAD6212905.1"/>
    <property type="molecule type" value="Genomic_DNA"/>
</dbReference>
<feature type="domain" description="MATH" evidence="2">
    <location>
        <begin position="67"/>
        <end position="128"/>
    </location>
</feature>
<dbReference type="CDD" id="cd00121">
    <property type="entry name" value="MATH"/>
    <property type="match status" value="1"/>
</dbReference>
<evidence type="ECO:0000256" key="1">
    <source>
        <dbReference type="SAM" id="SignalP"/>
    </source>
</evidence>
<evidence type="ECO:0000313" key="4">
    <source>
        <dbReference type="Proteomes" id="UP000604825"/>
    </source>
</evidence>
<dbReference type="SUPFAM" id="SSF49599">
    <property type="entry name" value="TRAF domain-like"/>
    <property type="match status" value="1"/>
</dbReference>
<feature type="chain" id="PRO_5033066142" description="MATH domain-containing protein" evidence="1">
    <location>
        <begin position="32"/>
        <end position="128"/>
    </location>
</feature>
<keyword evidence="4" id="KW-1185">Reference proteome</keyword>
<dbReference type="AlphaFoldDB" id="A0A811MV46"/>
<proteinExistence type="predicted"/>
<dbReference type="Pfam" id="PF22486">
    <property type="entry name" value="MATH_2"/>
    <property type="match status" value="1"/>
</dbReference>